<reference evidence="4 5" key="1">
    <citation type="submission" date="2024-01" db="EMBL/GenBank/DDBJ databases">
        <title>The genome of the rayed Mediterranean limpet Patella caerulea (Linnaeus, 1758).</title>
        <authorList>
            <person name="Anh-Thu Weber A."/>
            <person name="Halstead-Nussloch G."/>
        </authorList>
    </citation>
    <scope>NUCLEOTIDE SEQUENCE [LARGE SCALE GENOMIC DNA]</scope>
    <source>
        <strain evidence="4">AATW-2023a</strain>
        <tissue evidence="4">Whole specimen</tissue>
    </source>
</reference>
<feature type="compositionally biased region" description="Low complexity" evidence="2">
    <location>
        <begin position="22"/>
        <end position="39"/>
    </location>
</feature>
<evidence type="ECO:0000256" key="1">
    <source>
        <dbReference type="SAM" id="Coils"/>
    </source>
</evidence>
<evidence type="ECO:0000313" key="4">
    <source>
        <dbReference type="EMBL" id="KAK6192105.1"/>
    </source>
</evidence>
<evidence type="ECO:0000256" key="2">
    <source>
        <dbReference type="SAM" id="MobiDB-lite"/>
    </source>
</evidence>
<feature type="coiled-coil region" evidence="1">
    <location>
        <begin position="106"/>
        <end position="133"/>
    </location>
</feature>
<sequence length="277" mass="31747">MASVIRRTTLESFSSNDPRDLSISNVSSSSYSTSSTPESVFQASSRIPVPVRVTVPRDVESPSTSEEQSLLQALPDLQDCEITCRQLFRTPNRNRQKTLSAVERYMKTMNKKQHELQLEVKGLRQELKDMNNLVLLILQRLPPHGEGQDQQIPPVPSPQPTTQTLPTPETDTSKFGDIPPEFRISAEELNAMHLHAFNAGHFATKIVQRLFPELTGPDNLRQKYSYFGGGRCNKLELDTRRKSFVVRYVLHHYPQVQEKHAWQERVVVKINEFLRRK</sequence>
<dbReference type="GO" id="GO:0000183">
    <property type="term" value="P:rDNA heterochromatin formation"/>
    <property type="evidence" value="ECO:0007669"/>
    <property type="project" value="InterPro"/>
</dbReference>
<keyword evidence="1" id="KW-0175">Coiled coil</keyword>
<dbReference type="PROSITE" id="PS51457">
    <property type="entry name" value="BEN"/>
    <property type="match status" value="1"/>
</dbReference>
<evidence type="ECO:0000259" key="3">
    <source>
        <dbReference type="PROSITE" id="PS51457"/>
    </source>
</evidence>
<dbReference type="InterPro" id="IPR018379">
    <property type="entry name" value="BEN_domain"/>
</dbReference>
<dbReference type="Pfam" id="PF10523">
    <property type="entry name" value="BEN"/>
    <property type="match status" value="1"/>
</dbReference>
<dbReference type="AlphaFoldDB" id="A0AAN8KEJ4"/>
<dbReference type="InterPro" id="IPR033583">
    <property type="entry name" value="BEND3"/>
</dbReference>
<organism evidence="4 5">
    <name type="scientific">Patella caerulea</name>
    <name type="common">Rayed Mediterranean limpet</name>
    <dbReference type="NCBI Taxonomy" id="87958"/>
    <lineage>
        <taxon>Eukaryota</taxon>
        <taxon>Metazoa</taxon>
        <taxon>Spiralia</taxon>
        <taxon>Lophotrochozoa</taxon>
        <taxon>Mollusca</taxon>
        <taxon>Gastropoda</taxon>
        <taxon>Patellogastropoda</taxon>
        <taxon>Patelloidea</taxon>
        <taxon>Patellidae</taxon>
        <taxon>Patella</taxon>
    </lineage>
</organism>
<feature type="compositionally biased region" description="Low complexity" evidence="2">
    <location>
        <begin position="160"/>
        <end position="170"/>
    </location>
</feature>
<feature type="region of interest" description="Disordered" evidence="2">
    <location>
        <begin position="1"/>
        <end position="43"/>
    </location>
</feature>
<gene>
    <name evidence="4" type="ORF">SNE40_003643</name>
</gene>
<accession>A0AAN8KEJ4</accession>
<dbReference type="PANTHER" id="PTHR28665">
    <property type="entry name" value="BEN DOMAIN-CONTAINING PROTEIN 3"/>
    <property type="match status" value="1"/>
</dbReference>
<name>A0AAN8KEJ4_PATCE</name>
<dbReference type="EMBL" id="JAZGQO010000002">
    <property type="protein sequence ID" value="KAK6192105.1"/>
    <property type="molecule type" value="Genomic_DNA"/>
</dbReference>
<dbReference type="Proteomes" id="UP001347796">
    <property type="component" value="Unassembled WGS sequence"/>
</dbReference>
<dbReference type="GO" id="GO:0000792">
    <property type="term" value="C:heterochromatin"/>
    <property type="evidence" value="ECO:0007669"/>
    <property type="project" value="InterPro"/>
</dbReference>
<dbReference type="PANTHER" id="PTHR28665:SF1">
    <property type="entry name" value="BEN DOMAIN-CONTAINING PROTEIN 3"/>
    <property type="match status" value="1"/>
</dbReference>
<evidence type="ECO:0000313" key="5">
    <source>
        <dbReference type="Proteomes" id="UP001347796"/>
    </source>
</evidence>
<protein>
    <recommendedName>
        <fullName evidence="3">BEN domain-containing protein</fullName>
    </recommendedName>
</protein>
<keyword evidence="5" id="KW-1185">Reference proteome</keyword>
<feature type="region of interest" description="Disordered" evidence="2">
    <location>
        <begin position="144"/>
        <end position="176"/>
    </location>
</feature>
<comment type="caution">
    <text evidence="4">The sequence shown here is derived from an EMBL/GenBank/DDBJ whole genome shotgun (WGS) entry which is preliminary data.</text>
</comment>
<proteinExistence type="predicted"/>
<feature type="domain" description="BEN" evidence="3">
    <location>
        <begin position="179"/>
        <end position="277"/>
    </location>
</feature>
<dbReference type="GO" id="GO:0003677">
    <property type="term" value="F:DNA binding"/>
    <property type="evidence" value="ECO:0007669"/>
    <property type="project" value="InterPro"/>
</dbReference>